<feature type="region of interest" description="Disordered" evidence="1">
    <location>
        <begin position="1"/>
        <end position="37"/>
    </location>
</feature>
<accession>A0AAW2V0L6</accession>
<protein>
    <submittedName>
        <fullName evidence="2">Uncharacterized protein</fullName>
    </submittedName>
</protein>
<evidence type="ECO:0000313" key="2">
    <source>
        <dbReference type="EMBL" id="KAL0420911.1"/>
    </source>
</evidence>
<evidence type="ECO:0000256" key="1">
    <source>
        <dbReference type="SAM" id="MobiDB-lite"/>
    </source>
</evidence>
<gene>
    <name evidence="2" type="ORF">Slati_3114000</name>
</gene>
<comment type="caution">
    <text evidence="2">The sequence shown here is derived from an EMBL/GenBank/DDBJ whole genome shotgun (WGS) entry which is preliminary data.</text>
</comment>
<reference evidence="2" key="1">
    <citation type="submission" date="2020-06" db="EMBL/GenBank/DDBJ databases">
        <authorList>
            <person name="Li T."/>
            <person name="Hu X."/>
            <person name="Zhang T."/>
            <person name="Song X."/>
            <person name="Zhang H."/>
            <person name="Dai N."/>
            <person name="Sheng W."/>
            <person name="Hou X."/>
            <person name="Wei L."/>
        </authorList>
    </citation>
    <scope>NUCLEOTIDE SEQUENCE</scope>
    <source>
        <strain evidence="2">KEN1</strain>
        <tissue evidence="2">Leaf</tissue>
    </source>
</reference>
<reference evidence="2" key="2">
    <citation type="journal article" date="2024" name="Plant">
        <title>Genomic evolution and insights into agronomic trait innovations of Sesamum species.</title>
        <authorList>
            <person name="Miao H."/>
            <person name="Wang L."/>
            <person name="Qu L."/>
            <person name="Liu H."/>
            <person name="Sun Y."/>
            <person name="Le M."/>
            <person name="Wang Q."/>
            <person name="Wei S."/>
            <person name="Zheng Y."/>
            <person name="Lin W."/>
            <person name="Duan Y."/>
            <person name="Cao H."/>
            <person name="Xiong S."/>
            <person name="Wang X."/>
            <person name="Wei L."/>
            <person name="Li C."/>
            <person name="Ma Q."/>
            <person name="Ju M."/>
            <person name="Zhao R."/>
            <person name="Li G."/>
            <person name="Mu C."/>
            <person name="Tian Q."/>
            <person name="Mei H."/>
            <person name="Zhang T."/>
            <person name="Gao T."/>
            <person name="Zhang H."/>
        </authorList>
    </citation>
    <scope>NUCLEOTIDE SEQUENCE</scope>
    <source>
        <strain evidence="2">KEN1</strain>
    </source>
</reference>
<sequence length="137" mass="16145">MKRLEKENAQLREAKKEATSHQTQMEKELKRLSKESAEHEEALRKAVEKVVRDYPHSEEDKDFLKAYCASKVDEFKKSDDYQQEVEKVAIPFLEGYPYFLKRYSILLYFSVEEDLDSLLCEVEAEVRGPPLQEQLNP</sequence>
<name>A0AAW2V0L6_9LAMI</name>
<dbReference type="AlphaFoldDB" id="A0AAW2V0L6"/>
<dbReference type="EMBL" id="JACGWN010000011">
    <property type="protein sequence ID" value="KAL0420911.1"/>
    <property type="molecule type" value="Genomic_DNA"/>
</dbReference>
<proteinExistence type="predicted"/>
<organism evidence="2">
    <name type="scientific">Sesamum latifolium</name>
    <dbReference type="NCBI Taxonomy" id="2727402"/>
    <lineage>
        <taxon>Eukaryota</taxon>
        <taxon>Viridiplantae</taxon>
        <taxon>Streptophyta</taxon>
        <taxon>Embryophyta</taxon>
        <taxon>Tracheophyta</taxon>
        <taxon>Spermatophyta</taxon>
        <taxon>Magnoliopsida</taxon>
        <taxon>eudicotyledons</taxon>
        <taxon>Gunneridae</taxon>
        <taxon>Pentapetalae</taxon>
        <taxon>asterids</taxon>
        <taxon>lamiids</taxon>
        <taxon>Lamiales</taxon>
        <taxon>Pedaliaceae</taxon>
        <taxon>Sesamum</taxon>
    </lineage>
</organism>